<dbReference type="STRING" id="1470563.SAMN05444000_1326"/>
<evidence type="ECO:0000313" key="2">
    <source>
        <dbReference type="Proteomes" id="UP000183982"/>
    </source>
</evidence>
<gene>
    <name evidence="1" type="ORF">SAMN05444000_1326</name>
</gene>
<organism evidence="1 2">
    <name type="scientific">Shimia gijangensis</name>
    <dbReference type="NCBI Taxonomy" id="1470563"/>
    <lineage>
        <taxon>Bacteria</taxon>
        <taxon>Pseudomonadati</taxon>
        <taxon>Pseudomonadota</taxon>
        <taxon>Alphaproteobacteria</taxon>
        <taxon>Rhodobacterales</taxon>
        <taxon>Roseobacteraceae</taxon>
    </lineage>
</organism>
<protein>
    <submittedName>
        <fullName evidence="1">Uncharacterized protein</fullName>
    </submittedName>
</protein>
<dbReference type="AlphaFoldDB" id="A0A1M6STD4"/>
<dbReference type="EMBL" id="FQZQ01000032">
    <property type="protein sequence ID" value="SHK47890.1"/>
    <property type="molecule type" value="Genomic_DNA"/>
</dbReference>
<proteinExistence type="predicted"/>
<sequence>MIVDLPILKSFLVWFSKVFCALLHSDADSTQTQSSIWRYFLLLKYLQSITPPKRRFFGGADQSLEALTPSTTTAFQSGKHDDQF</sequence>
<keyword evidence="2" id="KW-1185">Reference proteome</keyword>
<name>A0A1M6STD4_9RHOB</name>
<evidence type="ECO:0000313" key="1">
    <source>
        <dbReference type="EMBL" id="SHK47890.1"/>
    </source>
</evidence>
<dbReference type="Proteomes" id="UP000183982">
    <property type="component" value="Unassembled WGS sequence"/>
</dbReference>
<reference evidence="2" key="1">
    <citation type="submission" date="2016-11" db="EMBL/GenBank/DDBJ databases">
        <authorList>
            <person name="Varghese N."/>
            <person name="Submissions S."/>
        </authorList>
    </citation>
    <scope>NUCLEOTIDE SEQUENCE [LARGE SCALE GENOMIC DNA]</scope>
    <source>
        <strain evidence="2">DSM 100564</strain>
    </source>
</reference>
<accession>A0A1M6STD4</accession>